<keyword evidence="6" id="KW-0547">Nucleotide-binding</keyword>
<dbReference type="Gene3D" id="3.30.1330.40">
    <property type="entry name" value="RutC-like"/>
    <property type="match status" value="2"/>
</dbReference>
<dbReference type="InterPro" id="IPR035959">
    <property type="entry name" value="RutC-like_sf"/>
</dbReference>
<dbReference type="EMBL" id="OU898281">
    <property type="protein sequence ID" value="CAG9835836.1"/>
    <property type="molecule type" value="Genomic_DNA"/>
</dbReference>
<dbReference type="InterPro" id="IPR014729">
    <property type="entry name" value="Rossmann-like_a/b/a_fold"/>
</dbReference>
<evidence type="ECO:0000259" key="13">
    <source>
        <dbReference type="Pfam" id="PF01902"/>
    </source>
</evidence>
<evidence type="ECO:0000256" key="8">
    <source>
        <dbReference type="ARBA" id="ARBA00029814"/>
    </source>
</evidence>
<dbReference type="FunFam" id="3.30.1330.40:FF:000010">
    <property type="entry name" value="Diphthine--ammonia ligase"/>
    <property type="match status" value="1"/>
</dbReference>
<comment type="similarity">
    <text evidence="2">Belongs to the Diphthine--ammonia ligase family.</text>
</comment>
<protein>
    <recommendedName>
        <fullName evidence="4">Diphthine--ammonia ligase</fullName>
        <ecNumber evidence="3">6.3.1.14</ecNumber>
    </recommendedName>
    <alternativeName>
        <fullName evidence="9">ATP-binding domain-containing protein 4</fullName>
    </alternativeName>
    <alternativeName>
        <fullName evidence="8">Diphthamide synthase</fullName>
    </alternativeName>
    <alternativeName>
        <fullName evidence="10">Diphthamide synthetase</fullName>
    </alternativeName>
    <alternativeName>
        <fullName evidence="11">Protein DPH6 homolog</fullName>
    </alternativeName>
</protein>
<dbReference type="Pfam" id="PF01042">
    <property type="entry name" value="Ribonuc_L-PSP"/>
    <property type="match status" value="2"/>
</dbReference>
<dbReference type="AlphaFoldDB" id="A0A9N9XE93"/>
<dbReference type="SUPFAM" id="SSF52402">
    <property type="entry name" value="Adenine nucleotide alpha hydrolases-like"/>
    <property type="match status" value="1"/>
</dbReference>
<evidence type="ECO:0000313" key="15">
    <source>
        <dbReference type="Proteomes" id="UP001153709"/>
    </source>
</evidence>
<dbReference type="Gene3D" id="3.40.50.620">
    <property type="entry name" value="HUPs"/>
    <property type="match status" value="1"/>
</dbReference>
<dbReference type="CDD" id="cd01994">
    <property type="entry name" value="AANH_PF0828-like"/>
    <property type="match status" value="1"/>
</dbReference>
<comment type="catalytic activity">
    <reaction evidence="12">
        <text>diphthine-[translation elongation factor 2] + NH4(+) + ATP = diphthamide-[translation elongation factor 2] + AMP + diphosphate + H(+)</text>
        <dbReference type="Rhea" id="RHEA:19753"/>
        <dbReference type="Rhea" id="RHEA-COMP:10172"/>
        <dbReference type="Rhea" id="RHEA-COMP:10174"/>
        <dbReference type="ChEBI" id="CHEBI:15378"/>
        <dbReference type="ChEBI" id="CHEBI:16692"/>
        <dbReference type="ChEBI" id="CHEBI:28938"/>
        <dbReference type="ChEBI" id="CHEBI:30616"/>
        <dbReference type="ChEBI" id="CHEBI:33019"/>
        <dbReference type="ChEBI" id="CHEBI:82696"/>
        <dbReference type="ChEBI" id="CHEBI:456215"/>
        <dbReference type="EC" id="6.3.1.14"/>
    </reaction>
</comment>
<dbReference type="GO" id="GO:0017178">
    <property type="term" value="F:diphthine-ammonia ligase activity"/>
    <property type="evidence" value="ECO:0007669"/>
    <property type="project" value="UniProtKB-EC"/>
</dbReference>
<dbReference type="SUPFAM" id="SSF55298">
    <property type="entry name" value="YjgF-like"/>
    <property type="match status" value="2"/>
</dbReference>
<accession>A0A9N9XE93</accession>
<dbReference type="GO" id="GO:0005524">
    <property type="term" value="F:ATP binding"/>
    <property type="evidence" value="ECO:0007669"/>
    <property type="project" value="UniProtKB-KW"/>
</dbReference>
<evidence type="ECO:0000256" key="6">
    <source>
        <dbReference type="ARBA" id="ARBA00022741"/>
    </source>
</evidence>
<evidence type="ECO:0000256" key="5">
    <source>
        <dbReference type="ARBA" id="ARBA00022598"/>
    </source>
</evidence>
<dbReference type="InterPro" id="IPR002761">
    <property type="entry name" value="Diphthami_syn_dom"/>
</dbReference>
<dbReference type="InterPro" id="IPR030662">
    <property type="entry name" value="DPH6/MJ0570"/>
</dbReference>
<evidence type="ECO:0000256" key="12">
    <source>
        <dbReference type="ARBA" id="ARBA00048108"/>
    </source>
</evidence>
<keyword evidence="15" id="KW-1185">Reference proteome</keyword>
<evidence type="ECO:0000256" key="11">
    <source>
        <dbReference type="ARBA" id="ARBA00032849"/>
    </source>
</evidence>
<dbReference type="FunFam" id="3.90.1490.10:FF:000001">
    <property type="entry name" value="Diphthine--ammonia ligase"/>
    <property type="match status" value="1"/>
</dbReference>
<name>A0A9N9XE93_DIABA</name>
<comment type="pathway">
    <text evidence="1">Protein modification; peptidyl-diphthamide biosynthesis.</text>
</comment>
<dbReference type="PANTHER" id="PTHR12196">
    <property type="entry name" value="DOMAIN OF UNKNOWN FUNCTION 71 DUF71 -CONTAINING PROTEIN"/>
    <property type="match status" value="1"/>
</dbReference>
<evidence type="ECO:0000256" key="4">
    <source>
        <dbReference type="ARBA" id="ARBA00018426"/>
    </source>
</evidence>
<dbReference type="Pfam" id="PF01902">
    <property type="entry name" value="Diphthami_syn_2"/>
    <property type="match status" value="1"/>
</dbReference>
<evidence type="ECO:0000256" key="10">
    <source>
        <dbReference type="ARBA" id="ARBA00031552"/>
    </source>
</evidence>
<dbReference type="Gene3D" id="3.90.1490.10">
    <property type="entry name" value="putative n-type atp pyrophosphatase, domain 2"/>
    <property type="match status" value="1"/>
</dbReference>
<feature type="domain" description="Diphthamide synthase" evidence="13">
    <location>
        <begin position="1"/>
        <end position="224"/>
    </location>
</feature>
<keyword evidence="5" id="KW-0436">Ligase</keyword>
<dbReference type="GO" id="GO:0017183">
    <property type="term" value="P:protein histidyl modification to diphthamide"/>
    <property type="evidence" value="ECO:0007669"/>
    <property type="project" value="TreeGrafter"/>
</dbReference>
<dbReference type="CDD" id="cd06155">
    <property type="entry name" value="eu_AANH_C_1"/>
    <property type="match status" value="1"/>
</dbReference>
<dbReference type="Proteomes" id="UP001153709">
    <property type="component" value="Chromosome 6"/>
</dbReference>
<evidence type="ECO:0000313" key="14">
    <source>
        <dbReference type="EMBL" id="CAG9835836.1"/>
    </source>
</evidence>
<dbReference type="CDD" id="cd06156">
    <property type="entry name" value="eu_AANH_C_2"/>
    <property type="match status" value="1"/>
</dbReference>
<dbReference type="EC" id="6.3.1.14" evidence="3"/>
<dbReference type="OrthoDB" id="686384at2759"/>
<dbReference type="InterPro" id="IPR006175">
    <property type="entry name" value="YjgF/YER057c/UK114"/>
</dbReference>
<evidence type="ECO:0000256" key="9">
    <source>
        <dbReference type="ARBA" id="ARBA00031202"/>
    </source>
</evidence>
<evidence type="ECO:0000256" key="2">
    <source>
        <dbReference type="ARBA" id="ARBA00008496"/>
    </source>
</evidence>
<dbReference type="PANTHER" id="PTHR12196:SF2">
    <property type="entry name" value="DIPHTHINE--AMMONIA LIGASE"/>
    <property type="match status" value="1"/>
</dbReference>
<reference evidence="14" key="1">
    <citation type="submission" date="2022-01" db="EMBL/GenBank/DDBJ databases">
        <authorList>
            <person name="King R."/>
        </authorList>
    </citation>
    <scope>NUCLEOTIDE SEQUENCE</scope>
</reference>
<evidence type="ECO:0000256" key="3">
    <source>
        <dbReference type="ARBA" id="ARBA00012089"/>
    </source>
</evidence>
<evidence type="ECO:0000256" key="7">
    <source>
        <dbReference type="ARBA" id="ARBA00022840"/>
    </source>
</evidence>
<dbReference type="FunFam" id="3.40.50.620:FF:000069">
    <property type="entry name" value="diphthine--ammonia ligase"/>
    <property type="match status" value="1"/>
</dbReference>
<sequence>MKVVALVSGGKDSTFNMMQCIAAGHQIVALANLVPHSKTEIDSYMYQSVGHEAIDLIAAAMDLPLYKRDTMGISNERGKTYEPSENDEVEDLYLLLEEVKKHVNIEAVSVGAILSDYQRIRVENVCIRLGLLPLAYLWQRNQQELLDEMIKCEVDAIIIKVATLGLETKHLGRSLSLLQPHLLAMHEKYGLNVCGEGGEYETLTVDCPLFKSRIVIEESELVIHSNDPIAPVGYLVFKKMSLELKLPALDLQSRLEGLPLKDSDGYVTDQEEEEFKPIDNDADDETVLNSGSTECSSYSSEEFLQEVSSVYNREGWLLIGGVQGTSSNAFEAMAEAMSILKSELLKHDHTIRDVCSVTMYIGDMSEYAALNKLYVDTFSFTNPPSRACVQVPFNENNPVRLEAISWKSPVKNVGDTKIERQTMHVQSRSHWAPSNIGPYSQSVRVKNFVHLAGQIGLVPGSLEMVKGGIKTECRLVLRHLKRLLMAVDPKFSLRNVVQGICYLTDASYVGPARKLWEESTNNAIVDYVVVTGLPRNAAVEWHVWAHKYNNQFDYEERGKCVDNFSISIYRRWNYENDLSTILCRVSHQEDEATLELPIFTEAIEYTLQKLQQGFDGQNSVISLKIFYSVTKNIDPNFILQYFDNFTKDLSLSYTLVPVVSLKSKQTFLSICGIRMQ</sequence>
<keyword evidence="7" id="KW-0067">ATP-binding</keyword>
<dbReference type="NCBIfam" id="TIGR00290">
    <property type="entry name" value="MJ0570_dom"/>
    <property type="match status" value="1"/>
</dbReference>
<evidence type="ECO:0000256" key="1">
    <source>
        <dbReference type="ARBA" id="ARBA00005156"/>
    </source>
</evidence>
<organism evidence="14 15">
    <name type="scientific">Diabrotica balteata</name>
    <name type="common">Banded cucumber beetle</name>
    <dbReference type="NCBI Taxonomy" id="107213"/>
    <lineage>
        <taxon>Eukaryota</taxon>
        <taxon>Metazoa</taxon>
        <taxon>Ecdysozoa</taxon>
        <taxon>Arthropoda</taxon>
        <taxon>Hexapoda</taxon>
        <taxon>Insecta</taxon>
        <taxon>Pterygota</taxon>
        <taxon>Neoptera</taxon>
        <taxon>Endopterygota</taxon>
        <taxon>Coleoptera</taxon>
        <taxon>Polyphaga</taxon>
        <taxon>Cucujiformia</taxon>
        <taxon>Chrysomeloidea</taxon>
        <taxon>Chrysomelidae</taxon>
        <taxon>Galerucinae</taxon>
        <taxon>Diabroticina</taxon>
        <taxon>Diabroticites</taxon>
        <taxon>Diabrotica</taxon>
    </lineage>
</organism>
<proteinExistence type="inferred from homology"/>
<gene>
    <name evidence="14" type="ORF">DIABBA_LOCUS8997</name>
</gene>